<dbReference type="CDD" id="cd00774">
    <property type="entry name" value="GlyRS-like_core"/>
    <property type="match status" value="1"/>
</dbReference>
<protein>
    <recommendedName>
        <fullName evidence="3">glycine--tRNA ligase</fullName>
        <ecNumber evidence="3">6.1.1.14</ecNumber>
    </recommendedName>
    <alternativeName>
        <fullName evidence="9">Diadenosine tetraphosphate synthetase</fullName>
    </alternativeName>
</protein>
<dbReference type="NCBIfam" id="NF003211">
    <property type="entry name" value="PRK04173.1"/>
    <property type="match status" value="1"/>
</dbReference>
<dbReference type="InterPro" id="IPR036621">
    <property type="entry name" value="Anticodon-bd_dom_sf"/>
</dbReference>
<dbReference type="Pfam" id="PF00587">
    <property type="entry name" value="tRNA-synt_2b"/>
    <property type="match status" value="1"/>
</dbReference>
<gene>
    <name evidence="11" type="primary">glyS</name>
    <name evidence="11" type="ORF">J9259_04150</name>
    <name evidence="12" type="ORF">KIY12_07755</name>
</gene>
<evidence type="ECO:0000256" key="3">
    <source>
        <dbReference type="ARBA" id="ARBA00012829"/>
    </source>
</evidence>
<dbReference type="EC" id="6.1.1.14" evidence="3"/>
<evidence type="ECO:0000256" key="9">
    <source>
        <dbReference type="ARBA" id="ARBA00030057"/>
    </source>
</evidence>
<comment type="similarity">
    <text evidence="2">Belongs to the class-II aminoacyl-tRNA synthetase family.</text>
</comment>
<dbReference type="GO" id="GO:0006426">
    <property type="term" value="P:glycyl-tRNA aminoacylation"/>
    <property type="evidence" value="ECO:0007669"/>
    <property type="project" value="InterPro"/>
</dbReference>
<evidence type="ECO:0000313" key="11">
    <source>
        <dbReference type="EMBL" id="MBX8631697.1"/>
    </source>
</evidence>
<evidence type="ECO:0000256" key="1">
    <source>
        <dbReference type="ARBA" id="ARBA00004496"/>
    </source>
</evidence>
<comment type="subcellular location">
    <subcellularLocation>
        <location evidence="1">Cytoplasm</location>
    </subcellularLocation>
</comment>
<dbReference type="SUPFAM" id="SSF55681">
    <property type="entry name" value="Class II aaRS and biotin synthetases"/>
    <property type="match status" value="1"/>
</dbReference>
<keyword evidence="6" id="KW-0067">ATP-binding</keyword>
<dbReference type="InterPro" id="IPR045864">
    <property type="entry name" value="aa-tRNA-synth_II/BPL/LPL"/>
</dbReference>
<dbReference type="NCBIfam" id="TIGR00389">
    <property type="entry name" value="glyS_dimeric"/>
    <property type="match status" value="1"/>
</dbReference>
<dbReference type="Proteomes" id="UP000716004">
    <property type="component" value="Unassembled WGS sequence"/>
</dbReference>
<evidence type="ECO:0000256" key="6">
    <source>
        <dbReference type="ARBA" id="ARBA00022840"/>
    </source>
</evidence>
<comment type="caution">
    <text evidence="11">The sequence shown here is derived from an EMBL/GenBank/DDBJ whole genome shotgun (WGS) entry which is preliminary data.</text>
</comment>
<dbReference type="PANTHER" id="PTHR10745">
    <property type="entry name" value="GLYCYL-TRNA SYNTHETASE/DNA POLYMERASE SUBUNIT GAMMA-2"/>
    <property type="match status" value="1"/>
</dbReference>
<dbReference type="InterPro" id="IPR004154">
    <property type="entry name" value="Anticodon-bd"/>
</dbReference>
<dbReference type="GO" id="GO:0005524">
    <property type="term" value="F:ATP binding"/>
    <property type="evidence" value="ECO:0007669"/>
    <property type="project" value="UniProtKB-KW"/>
</dbReference>
<dbReference type="PROSITE" id="PS50862">
    <property type="entry name" value="AA_TRNA_LIGASE_II"/>
    <property type="match status" value="1"/>
</dbReference>
<evidence type="ECO:0000256" key="4">
    <source>
        <dbReference type="ARBA" id="ARBA00022598"/>
    </source>
</evidence>
<evidence type="ECO:0000256" key="8">
    <source>
        <dbReference type="ARBA" id="ARBA00023146"/>
    </source>
</evidence>
<keyword evidence="7" id="KW-0648">Protein biosynthesis</keyword>
<dbReference type="InterPro" id="IPR027031">
    <property type="entry name" value="Gly-tRNA_synthase/POLG2"/>
</dbReference>
<dbReference type="InterPro" id="IPR033731">
    <property type="entry name" value="GlyRS-like_core"/>
</dbReference>
<feature type="domain" description="Aminoacyl-transfer RNA synthetases class-II family profile" evidence="10">
    <location>
        <begin position="13"/>
        <end position="465"/>
    </location>
</feature>
<accession>A0A8J7YJ61</accession>
<dbReference type="SUPFAM" id="SSF52954">
    <property type="entry name" value="Class II aaRS ABD-related"/>
    <property type="match status" value="1"/>
</dbReference>
<dbReference type="EMBL" id="JAHEAC010000077">
    <property type="protein sequence ID" value="MBX8644598.1"/>
    <property type="molecule type" value="Genomic_DNA"/>
</dbReference>
<keyword evidence="5" id="KW-0547">Nucleotide-binding</keyword>
<dbReference type="InterPro" id="IPR002314">
    <property type="entry name" value="aa-tRNA-synt_IIb"/>
</dbReference>
<dbReference type="PRINTS" id="PR01043">
    <property type="entry name" value="TRNASYNTHGLY"/>
</dbReference>
<organism evidence="11 13">
    <name type="scientific">Candidatus Sysuiplasma superficiale</name>
    <dbReference type="NCBI Taxonomy" id="2823368"/>
    <lineage>
        <taxon>Archaea</taxon>
        <taxon>Methanobacteriati</taxon>
        <taxon>Thermoplasmatota</taxon>
        <taxon>Thermoplasmata</taxon>
        <taxon>Candidatus Sysuiplasmatales</taxon>
        <taxon>Candidatus Sysuiplasmataceae</taxon>
        <taxon>Candidatus Sysuiplasma</taxon>
    </lineage>
</organism>
<evidence type="ECO:0000313" key="12">
    <source>
        <dbReference type="EMBL" id="MBX8644598.1"/>
    </source>
</evidence>
<dbReference type="Gene3D" id="3.40.50.800">
    <property type="entry name" value="Anticodon-binding domain"/>
    <property type="match status" value="1"/>
</dbReference>
<name>A0A8J7YJ61_9ARCH</name>
<keyword evidence="8" id="KW-0030">Aminoacyl-tRNA synthetase</keyword>
<dbReference type="EMBL" id="JAGVSJ010000007">
    <property type="protein sequence ID" value="MBX8631697.1"/>
    <property type="molecule type" value="Genomic_DNA"/>
</dbReference>
<dbReference type="GO" id="GO:0005737">
    <property type="term" value="C:cytoplasm"/>
    <property type="evidence" value="ECO:0007669"/>
    <property type="project" value="UniProtKB-SubCell"/>
</dbReference>
<proteinExistence type="inferred from homology"/>
<dbReference type="GO" id="GO:0004820">
    <property type="term" value="F:glycine-tRNA ligase activity"/>
    <property type="evidence" value="ECO:0007669"/>
    <property type="project" value="UniProtKB-EC"/>
</dbReference>
<evidence type="ECO:0000259" key="10">
    <source>
        <dbReference type="PROSITE" id="PS50862"/>
    </source>
</evidence>
<evidence type="ECO:0000256" key="7">
    <source>
        <dbReference type="ARBA" id="ARBA00022917"/>
    </source>
</evidence>
<sequence length="586" mass="66220">MSESSHSGAFSEELLLSMMRRRGFIWPSFEIYGGTAGFYDYGPLGLLLRENIRNAWRRIYRKEGLFEIDTPCINPEAVFLASGHVSSFSDLMVECGGCHEIFRADHLLDADISSLSPDKVASLIEKNNVKCPRCGSMSFSNPVPFNLMFRTQIGPSQGKVGYLRPETPQGIFINFQNLRRFYRDSLPFGVLQSGKAFRNEISPRQGLLRLREFNIMEAEIFFDPSRKEWGSLDCFSDEHILFLPRDGSELRLTPDEALRKGFLLSQAHAYFIGLTYRFAVEIGLDPLRLRFRQHRKDELAHYAIDCWDLESEIGNTWVEITGVADRSDYDLKAHHKSSGADLSYFRKSENVQSVSKLVVRANLSKLGPLFKSEAAEVARAIESLDPGKLLQGTKVVVKVGDRDIELAEDCYSVVKVEEKTSGEKIFLHVIEPSSGLDRIFYALLQHSSENSGDRTVLHLKPTMAPIKVAVFPLIGSTRLIRESRNIYGSLLSSGIEAYYDATGSIGRRYTRMDEIGTPFCITVDEDGMRDRTVTVRERDTKLQIRTGRRNIVNTVMKLISGEKLSSLGKIVEREIEEESSDGEDDE</sequence>
<dbReference type="InterPro" id="IPR006195">
    <property type="entry name" value="aa-tRNA-synth_II"/>
</dbReference>
<evidence type="ECO:0000256" key="2">
    <source>
        <dbReference type="ARBA" id="ARBA00008226"/>
    </source>
</evidence>
<dbReference type="Gene3D" id="3.30.930.10">
    <property type="entry name" value="Bira Bifunctional Protein, Domain 2"/>
    <property type="match status" value="1"/>
</dbReference>
<dbReference type="Pfam" id="PF03129">
    <property type="entry name" value="HGTP_anticodon"/>
    <property type="match status" value="1"/>
</dbReference>
<dbReference type="PANTHER" id="PTHR10745:SF0">
    <property type="entry name" value="GLYCINE--TRNA LIGASE"/>
    <property type="match status" value="1"/>
</dbReference>
<dbReference type="Proteomes" id="UP000750197">
    <property type="component" value="Unassembled WGS sequence"/>
</dbReference>
<dbReference type="AlphaFoldDB" id="A0A8J7YJ61"/>
<keyword evidence="4 11" id="KW-0436">Ligase</keyword>
<evidence type="ECO:0000256" key="5">
    <source>
        <dbReference type="ARBA" id="ARBA00022741"/>
    </source>
</evidence>
<evidence type="ECO:0000313" key="13">
    <source>
        <dbReference type="Proteomes" id="UP000716004"/>
    </source>
</evidence>
<reference evidence="11" key="1">
    <citation type="submission" date="2021-04" db="EMBL/GenBank/DDBJ databases">
        <title>Genomic insights into ecological role and evolution of a novel Thermoplasmata order Candidatus Sysuiplasmatales.</title>
        <authorList>
            <person name="Yuan Y."/>
        </authorList>
    </citation>
    <scope>NUCLEOTIDE SEQUENCE</scope>
    <source>
        <strain evidence="12">TUT19-bin139</strain>
        <strain evidence="11">YP2-bin.285</strain>
    </source>
</reference>
<dbReference type="InterPro" id="IPR002315">
    <property type="entry name" value="tRNA-synt_gly"/>
</dbReference>